<dbReference type="InterPro" id="IPR010732">
    <property type="entry name" value="T6SS_TssG-like"/>
</dbReference>
<accession>A0A2U3I4U3</accession>
<name>A0A2U3I4U3_9BURK</name>
<evidence type="ECO:0000313" key="2">
    <source>
        <dbReference type="Proteomes" id="UP000238169"/>
    </source>
</evidence>
<dbReference type="NCBIfam" id="TIGR03347">
    <property type="entry name" value="VI_chp_1"/>
    <property type="match status" value="1"/>
</dbReference>
<dbReference type="RefSeq" id="WP_106854777.1">
    <property type="nucleotide sequence ID" value="NZ_OGTP01000006.1"/>
</dbReference>
<proteinExistence type="predicted"/>
<organism evidence="1 2">
    <name type="scientific">Caballeronia novacaledonica</name>
    <dbReference type="NCBI Taxonomy" id="1544861"/>
    <lineage>
        <taxon>Bacteria</taxon>
        <taxon>Pseudomonadati</taxon>
        <taxon>Pseudomonadota</taxon>
        <taxon>Betaproteobacteria</taxon>
        <taxon>Burkholderiales</taxon>
        <taxon>Burkholderiaceae</taxon>
        <taxon>Caballeronia</taxon>
    </lineage>
</organism>
<dbReference type="OrthoDB" id="1523296at2"/>
<reference evidence="2" key="1">
    <citation type="submission" date="2018-01" db="EMBL/GenBank/DDBJ databases">
        <authorList>
            <person name="Peeters C."/>
        </authorList>
    </citation>
    <scope>NUCLEOTIDE SEQUENCE [LARGE SCALE GENOMIC DNA]</scope>
</reference>
<sequence>MSRVTLPDLIRGNTLSSEMLETLEAEPWRHGFLALLRRIAAYPGLEAIGTAQRPGTEPFRLGQTPTLAFAPRDIANVERSGDHLRISLFGLGMLGPNGPLPIHVTEIARDRQQGRNDTTTVDFFDIFHHRALALFYRAWASAQATAGLDQADDEIFSFYIASLTGQDANEMRDRALPSHARLAASAHLVRESRNPEGLRATLAHYFSVPVEIEERIFHWIDIDKKDQGRIGAAGAGAMMGRGAMLGRVAPDRQHRFRIVIGPVDLKSYLRFTPKGADLPHLVEWVRAFVGKELGWELELRINPASAPPAQMGGEQQMGWSGWLGRPNPDRPIKGMVFEPERYAHQFGRRSPITQVST</sequence>
<dbReference type="Proteomes" id="UP000238169">
    <property type="component" value="Unassembled WGS sequence"/>
</dbReference>
<keyword evidence="2" id="KW-1185">Reference proteome</keyword>
<dbReference type="EMBL" id="OGTP01000006">
    <property type="protein sequence ID" value="SPB15125.1"/>
    <property type="molecule type" value="Genomic_DNA"/>
</dbReference>
<protein>
    <submittedName>
        <fullName evidence="1">Type VI secretion protein</fullName>
    </submittedName>
</protein>
<dbReference type="AlphaFoldDB" id="A0A2U3I4U3"/>
<dbReference type="PANTHER" id="PTHR35564">
    <property type="match status" value="1"/>
</dbReference>
<gene>
    <name evidence="1" type="ORF">NOV72_02354</name>
</gene>
<evidence type="ECO:0000313" key="1">
    <source>
        <dbReference type="EMBL" id="SPB15125.1"/>
    </source>
</evidence>
<dbReference type="PANTHER" id="PTHR35564:SF4">
    <property type="entry name" value="CYTOPLASMIC PROTEIN"/>
    <property type="match status" value="1"/>
</dbReference>
<dbReference type="Pfam" id="PF06996">
    <property type="entry name" value="T6SS_TssG"/>
    <property type="match status" value="1"/>
</dbReference>